<evidence type="ECO:0000313" key="3">
    <source>
        <dbReference type="Proteomes" id="UP000535890"/>
    </source>
</evidence>
<sequence length="538" mass="57102">MTRNDDGAVTELVTDLATDQALDEALAEFGRVLVTGPSVVAVRTALAAATERHGDDLAVVHDATPAELGALPEQGLIGVRPAVLDAVLGPVPDLPFVLVDTLPDDGCAVPEAVRDVVQVVTDRHRLAVGTALDETGLAALTERADTLDQAVEAGLVHRTTRDGQPHLAPDDAVIDLAEGPAGWPITTAFARRLRDAHAMSELVIPGRVAVARGDAGVGAVLLGWLDPDEVPVETAWAVATAAEQHGHDEAAARWHRSVAARGDAEDARASRRAAGLAELRCGRRRAAHDLLAGIDGADRATQDVLARLTLAEAESEDGRIEARRRFELAADGDDELAVSAALALATMARQDADDEAAVRWLRFAATTTTDRERATRARIVVIPVLARLGRTAEAQAAADDLDDHLVDSDPRTWREALVLARAALARATGDLALTRIVLDGAAADLRGAAWSAASVELDVERGLVDDVLDAGRPEWVHLRVVRSDRPEQSRALDPQRRLREARQVALHTRDAQWAAVPTPRRADESALASAAVPVPSPR</sequence>
<dbReference type="AlphaFoldDB" id="A0A7Y9J409"/>
<reference evidence="2 3" key="1">
    <citation type="submission" date="2020-07" db="EMBL/GenBank/DDBJ databases">
        <title>Sequencing the genomes of 1000 actinobacteria strains.</title>
        <authorList>
            <person name="Klenk H.-P."/>
        </authorList>
    </citation>
    <scope>NUCLEOTIDE SEQUENCE [LARGE SCALE GENOMIC DNA]</scope>
    <source>
        <strain evidence="2 3">DSM 45772</strain>
    </source>
</reference>
<accession>A0A7Y9J409</accession>
<organism evidence="2 3">
    <name type="scientific">Actinomycetospora corticicola</name>
    <dbReference type="NCBI Taxonomy" id="663602"/>
    <lineage>
        <taxon>Bacteria</taxon>
        <taxon>Bacillati</taxon>
        <taxon>Actinomycetota</taxon>
        <taxon>Actinomycetes</taxon>
        <taxon>Pseudonocardiales</taxon>
        <taxon>Pseudonocardiaceae</taxon>
        <taxon>Actinomycetospora</taxon>
    </lineage>
</organism>
<dbReference type="RefSeq" id="WP_179792559.1">
    <property type="nucleotide sequence ID" value="NZ_BAABHP010000018.1"/>
</dbReference>
<evidence type="ECO:0000256" key="1">
    <source>
        <dbReference type="SAM" id="MobiDB-lite"/>
    </source>
</evidence>
<feature type="compositionally biased region" description="Low complexity" evidence="1">
    <location>
        <begin position="525"/>
        <end position="538"/>
    </location>
</feature>
<dbReference type="EMBL" id="JACCBN010000001">
    <property type="protein sequence ID" value="NYD34628.1"/>
    <property type="molecule type" value="Genomic_DNA"/>
</dbReference>
<keyword evidence="3" id="KW-1185">Reference proteome</keyword>
<evidence type="ECO:0000313" key="2">
    <source>
        <dbReference type="EMBL" id="NYD34628.1"/>
    </source>
</evidence>
<dbReference type="Proteomes" id="UP000535890">
    <property type="component" value="Unassembled WGS sequence"/>
</dbReference>
<name>A0A7Y9J409_9PSEU</name>
<gene>
    <name evidence="2" type="ORF">BJ983_000730</name>
</gene>
<comment type="caution">
    <text evidence="2">The sequence shown here is derived from an EMBL/GenBank/DDBJ whole genome shotgun (WGS) entry which is preliminary data.</text>
</comment>
<proteinExistence type="predicted"/>
<protein>
    <submittedName>
        <fullName evidence="2">Uncharacterized protein</fullName>
    </submittedName>
</protein>
<feature type="region of interest" description="Disordered" evidence="1">
    <location>
        <begin position="509"/>
        <end position="538"/>
    </location>
</feature>